<evidence type="ECO:0000313" key="1">
    <source>
        <dbReference type="EMBL" id="MFC4353902.1"/>
    </source>
</evidence>
<dbReference type="RefSeq" id="WP_378139756.1">
    <property type="nucleotide sequence ID" value="NZ_JBHSEF010000009.1"/>
</dbReference>
<dbReference type="EMBL" id="JBHSEF010000009">
    <property type="protein sequence ID" value="MFC4353902.1"/>
    <property type="molecule type" value="Genomic_DNA"/>
</dbReference>
<reference evidence="2" key="1">
    <citation type="journal article" date="2019" name="Int. J. Syst. Evol. Microbiol.">
        <title>The Global Catalogue of Microorganisms (GCM) 10K type strain sequencing project: providing services to taxonomists for standard genome sequencing and annotation.</title>
        <authorList>
            <consortium name="The Broad Institute Genomics Platform"/>
            <consortium name="The Broad Institute Genome Sequencing Center for Infectious Disease"/>
            <person name="Wu L."/>
            <person name="Ma J."/>
        </authorList>
    </citation>
    <scope>NUCLEOTIDE SEQUENCE [LARGE SCALE GENOMIC DNA]</scope>
    <source>
        <strain evidence="2">CCUG 50353</strain>
    </source>
</reference>
<keyword evidence="2" id="KW-1185">Reference proteome</keyword>
<proteinExistence type="predicted"/>
<gene>
    <name evidence="1" type="ORF">ACFO0S_02325</name>
</gene>
<dbReference type="Proteomes" id="UP001595733">
    <property type="component" value="Unassembled WGS sequence"/>
</dbReference>
<name>A0ABV8URH8_9BACL</name>
<comment type="caution">
    <text evidence="1">The sequence shown here is derived from an EMBL/GenBank/DDBJ whole genome shotgun (WGS) entry which is preliminary data.</text>
</comment>
<organism evidence="1 2">
    <name type="scientific">Chryseomicrobium palamuruense</name>
    <dbReference type="NCBI Taxonomy" id="682973"/>
    <lineage>
        <taxon>Bacteria</taxon>
        <taxon>Bacillati</taxon>
        <taxon>Bacillota</taxon>
        <taxon>Bacilli</taxon>
        <taxon>Bacillales</taxon>
        <taxon>Caryophanaceae</taxon>
        <taxon>Chryseomicrobium</taxon>
    </lineage>
</organism>
<evidence type="ECO:0000313" key="2">
    <source>
        <dbReference type="Proteomes" id="UP001595733"/>
    </source>
</evidence>
<evidence type="ECO:0008006" key="3">
    <source>
        <dbReference type="Google" id="ProtNLM"/>
    </source>
</evidence>
<protein>
    <recommendedName>
        <fullName evidence="3">DUF4440 domain-containing protein</fullName>
    </recommendedName>
</protein>
<accession>A0ABV8URH8</accession>
<sequence>MLSSNQMKTSDALKPLAQELRQLAQLFEVYAHEEDHFSSSEFQQRVSEQTRELSLLIRQGTKPVQYAGEIVRTKEGRLCIEDTSFYLTSGQHLEYWSFQEARHVPSRLAYSHRLFLVDRPHLKLEGLHVLIRENEDVS</sequence>